<protein>
    <recommendedName>
        <fullName evidence="7">Glutamate dehydrogenase</fullName>
    </recommendedName>
</protein>
<dbReference type="GO" id="GO:0006538">
    <property type="term" value="P:L-glutamate catabolic process"/>
    <property type="evidence" value="ECO:0007669"/>
    <property type="project" value="TreeGrafter"/>
</dbReference>
<feature type="binding site" evidence="9">
    <location>
        <position position="254"/>
    </location>
    <ligand>
        <name>NAD(+)</name>
        <dbReference type="ChEBI" id="CHEBI:57540"/>
    </ligand>
</feature>
<keyword evidence="9" id="KW-0520">NAD</keyword>
<dbReference type="InterPro" id="IPR033922">
    <property type="entry name" value="NAD_bind_Glu_DH"/>
</dbReference>
<feature type="site" description="Important for catalysis" evidence="10">
    <location>
        <position position="169"/>
    </location>
</feature>
<dbReference type="InterPro" id="IPR006096">
    <property type="entry name" value="Glu/Leu/Phe/Val/Trp_DH_C"/>
</dbReference>
<dbReference type="Pfam" id="PF00208">
    <property type="entry name" value="ELFV_dehydrog"/>
    <property type="match status" value="1"/>
</dbReference>
<sequence length="490" mass="53336">MLKSRIRIAAVEIDEMALSDVCLTFVGLRDVCPRFFDDAAAKLPIENGILETIKSCNSVVQLSFPLKRDDGSIEMIEAYRAQHSHIRLPCKGGIRFADSVSQDEVEALAALMTFKCAVVDVPFGGGKGGIKFNKRDYSAREVENITRRYTVELIKRNTIGPAVDVPAPDYGTGPKEMAWIKDTYQQMKPDDIDGIGCVTGKPATQGGIRGREGATGLGVYFGISKLFSDEDLLKQVHLSPGIKGKTFVIQGLGNVGYWAAKHIQASGGKVVGIAERDGGVLNSNGLDVEDIRSYFVGNNGLLKGYTKGEFVTDSAELLQSECDVLVPAALEGVIRSDNARKIKAKVIAEAANGPVTYEADEYLTKRGVLILPDLLLNAGGVTVSYFEWVKNLGRLRFGRMSRRFDEEAMTSVCDVLEDVGLKVTESHRTKLQVGADEEKLVVSGLEDTMMDASQAMYNVAKENGVSLRIAAYMMAIRRIASDYGYSGIFP</sequence>
<feature type="binding site" evidence="9">
    <location>
        <position position="384"/>
    </location>
    <ligand>
        <name>substrate</name>
    </ligand>
</feature>
<dbReference type="PANTHER" id="PTHR11606:SF13">
    <property type="entry name" value="GLUTAMATE DEHYDROGENASE 1, MITOCHONDRIAL"/>
    <property type="match status" value="1"/>
</dbReference>
<keyword evidence="3 7" id="KW-0560">Oxidoreductase</keyword>
<evidence type="ECO:0000256" key="5">
    <source>
        <dbReference type="ARBA" id="ARBA00047867"/>
    </source>
</evidence>
<dbReference type="FunFam" id="3.40.50.720:FF:000100">
    <property type="entry name" value="Glutamate dehydrogenase 1, mitochondrial"/>
    <property type="match status" value="1"/>
</dbReference>
<evidence type="ECO:0000313" key="13">
    <source>
        <dbReference type="EMBL" id="CAE0046824.1"/>
    </source>
</evidence>
<dbReference type="SMART" id="SM00839">
    <property type="entry name" value="ELFV_dehydrog"/>
    <property type="match status" value="1"/>
</dbReference>
<evidence type="ECO:0000256" key="4">
    <source>
        <dbReference type="ARBA" id="ARBA00023128"/>
    </source>
</evidence>
<organism evidence="13">
    <name type="scientific">Rhodosorus marinus</name>
    <dbReference type="NCBI Taxonomy" id="101924"/>
    <lineage>
        <taxon>Eukaryota</taxon>
        <taxon>Rhodophyta</taxon>
        <taxon>Stylonematophyceae</taxon>
        <taxon>Stylonematales</taxon>
        <taxon>Stylonemataceae</taxon>
        <taxon>Rhodosorus</taxon>
    </lineage>
</organism>
<evidence type="ECO:0000256" key="2">
    <source>
        <dbReference type="ARBA" id="ARBA00006382"/>
    </source>
</evidence>
<comment type="catalytic activity">
    <reaction evidence="5">
        <text>L-glutamate + NAD(+) + H2O = 2-oxoglutarate + NH4(+) + NADH + H(+)</text>
        <dbReference type="Rhea" id="RHEA:15133"/>
        <dbReference type="ChEBI" id="CHEBI:15377"/>
        <dbReference type="ChEBI" id="CHEBI:15378"/>
        <dbReference type="ChEBI" id="CHEBI:16810"/>
        <dbReference type="ChEBI" id="CHEBI:28938"/>
        <dbReference type="ChEBI" id="CHEBI:29985"/>
        <dbReference type="ChEBI" id="CHEBI:57540"/>
        <dbReference type="ChEBI" id="CHEBI:57945"/>
        <dbReference type="EC" id="1.4.1.3"/>
    </reaction>
</comment>
<evidence type="ECO:0000256" key="8">
    <source>
        <dbReference type="PIRSR" id="PIRSR000185-1"/>
    </source>
</evidence>
<gene>
    <name evidence="13" type="ORF">RMAR00112_LOCUS14803</name>
</gene>
<evidence type="ECO:0000256" key="6">
    <source>
        <dbReference type="ARBA" id="ARBA00048577"/>
    </source>
</evidence>
<dbReference type="Pfam" id="PF02812">
    <property type="entry name" value="ELFV_dehydrog_N"/>
    <property type="match status" value="1"/>
</dbReference>
<dbReference type="PANTHER" id="PTHR11606">
    <property type="entry name" value="GLUTAMATE DEHYDROGENASE"/>
    <property type="match status" value="1"/>
</dbReference>
<dbReference type="InterPro" id="IPR014362">
    <property type="entry name" value="Glu_DH"/>
</dbReference>
<evidence type="ECO:0000256" key="10">
    <source>
        <dbReference type="PIRSR" id="PIRSR000185-3"/>
    </source>
</evidence>
<dbReference type="PRINTS" id="PR00082">
    <property type="entry name" value="GLFDHDRGNASE"/>
</dbReference>
<evidence type="ECO:0000256" key="1">
    <source>
        <dbReference type="ARBA" id="ARBA00004173"/>
    </source>
</evidence>
<dbReference type="GO" id="GO:0000166">
    <property type="term" value="F:nucleotide binding"/>
    <property type="evidence" value="ECO:0007669"/>
    <property type="project" value="UniProtKB-KW"/>
</dbReference>
<dbReference type="SUPFAM" id="SSF51735">
    <property type="entry name" value="NAD(P)-binding Rossmann-fold domains"/>
    <property type="match status" value="1"/>
</dbReference>
<accession>A0A7S2ZS15</accession>
<dbReference type="InterPro" id="IPR036291">
    <property type="entry name" value="NAD(P)-bd_dom_sf"/>
</dbReference>
<evidence type="ECO:0000256" key="11">
    <source>
        <dbReference type="RuleBase" id="RU004417"/>
    </source>
</evidence>
<evidence type="ECO:0000256" key="9">
    <source>
        <dbReference type="PIRSR" id="PIRSR000185-2"/>
    </source>
</evidence>
<keyword evidence="9" id="KW-0547">Nucleotide-binding</keyword>
<dbReference type="GO" id="GO:0004352">
    <property type="term" value="F:glutamate dehydrogenase (NAD+) activity"/>
    <property type="evidence" value="ECO:0007669"/>
    <property type="project" value="TreeGrafter"/>
</dbReference>
<name>A0A7S2ZS15_9RHOD</name>
<dbReference type="PIRSF" id="PIRSF000185">
    <property type="entry name" value="Glu_DH"/>
    <property type="match status" value="1"/>
</dbReference>
<comment type="subcellular location">
    <subcellularLocation>
        <location evidence="1">Mitochondrion</location>
    </subcellularLocation>
</comment>
<evidence type="ECO:0000256" key="3">
    <source>
        <dbReference type="ARBA" id="ARBA00023002"/>
    </source>
</evidence>
<dbReference type="Gene3D" id="3.40.50.720">
    <property type="entry name" value="NAD(P)-binding Rossmann-like Domain"/>
    <property type="match status" value="1"/>
</dbReference>
<dbReference type="SUPFAM" id="SSF53223">
    <property type="entry name" value="Aminoacid dehydrogenase-like, N-terminal domain"/>
    <property type="match status" value="1"/>
</dbReference>
<feature type="binding site" evidence="9">
    <location>
        <position position="91"/>
    </location>
    <ligand>
        <name>substrate</name>
    </ligand>
</feature>
<feature type="domain" description="Glutamate/phenylalanine/leucine/valine/L-tryptophan dehydrogenase C-terminal" evidence="12">
    <location>
        <begin position="208"/>
        <end position="487"/>
    </location>
</feature>
<dbReference type="AlphaFoldDB" id="A0A7S2ZS15"/>
<keyword evidence="4" id="KW-0496">Mitochondrion</keyword>
<reference evidence="13" key="1">
    <citation type="submission" date="2021-01" db="EMBL/GenBank/DDBJ databases">
        <authorList>
            <person name="Corre E."/>
            <person name="Pelletier E."/>
            <person name="Niang G."/>
            <person name="Scheremetjew M."/>
            <person name="Finn R."/>
            <person name="Kale V."/>
            <person name="Holt S."/>
            <person name="Cochrane G."/>
            <person name="Meng A."/>
            <person name="Brown T."/>
            <person name="Cohen L."/>
        </authorList>
    </citation>
    <scope>NUCLEOTIDE SEQUENCE</scope>
    <source>
        <strain evidence="13">CCMP 769</strain>
    </source>
</reference>
<comment type="similarity">
    <text evidence="2 7 11">Belongs to the Glu/Leu/Phe/Val dehydrogenases family.</text>
</comment>
<comment type="catalytic activity">
    <reaction evidence="6">
        <text>L-glutamate + NADP(+) + H2O = 2-oxoglutarate + NH4(+) + NADPH + H(+)</text>
        <dbReference type="Rhea" id="RHEA:11612"/>
        <dbReference type="ChEBI" id="CHEBI:15377"/>
        <dbReference type="ChEBI" id="CHEBI:15378"/>
        <dbReference type="ChEBI" id="CHEBI:16810"/>
        <dbReference type="ChEBI" id="CHEBI:28938"/>
        <dbReference type="ChEBI" id="CHEBI:29985"/>
        <dbReference type="ChEBI" id="CHEBI:57783"/>
        <dbReference type="ChEBI" id="CHEBI:58349"/>
        <dbReference type="EC" id="1.4.1.3"/>
    </reaction>
</comment>
<feature type="binding site" evidence="9">
    <location>
        <position position="215"/>
    </location>
    <ligand>
        <name>NAD(+)</name>
        <dbReference type="ChEBI" id="CHEBI:57540"/>
    </ligand>
</feature>
<dbReference type="EMBL" id="HBHW01019194">
    <property type="protein sequence ID" value="CAE0046824.1"/>
    <property type="molecule type" value="Transcribed_RNA"/>
</dbReference>
<dbReference type="GO" id="GO:0005739">
    <property type="term" value="C:mitochondrion"/>
    <property type="evidence" value="ECO:0007669"/>
    <property type="project" value="UniProtKB-SubCell"/>
</dbReference>
<dbReference type="InterPro" id="IPR006097">
    <property type="entry name" value="Glu/Leu/Phe/Val/Trp_DH_dimer"/>
</dbReference>
<evidence type="ECO:0000256" key="7">
    <source>
        <dbReference type="PIRNR" id="PIRNR000185"/>
    </source>
</evidence>
<dbReference type="InterPro" id="IPR046346">
    <property type="entry name" value="Aminoacid_DH-like_N_sf"/>
</dbReference>
<proteinExistence type="inferred from homology"/>
<feature type="binding site" evidence="9">
    <location>
        <position position="115"/>
    </location>
    <ligand>
        <name>substrate</name>
    </ligand>
</feature>
<dbReference type="InterPro" id="IPR006095">
    <property type="entry name" value="Glu/Leu/Phe/Val/Trp_DH"/>
</dbReference>
<dbReference type="Gene3D" id="3.40.50.10860">
    <property type="entry name" value="Leucine Dehydrogenase, chain A, domain 1"/>
    <property type="match status" value="1"/>
</dbReference>
<feature type="active site" description="Proton donor" evidence="8">
    <location>
        <position position="127"/>
    </location>
</feature>
<dbReference type="CDD" id="cd01076">
    <property type="entry name" value="NAD_bind_1_Glu_DH"/>
    <property type="match status" value="1"/>
</dbReference>
<evidence type="ECO:0000259" key="12">
    <source>
        <dbReference type="SMART" id="SM00839"/>
    </source>
</evidence>